<reference evidence="1 2" key="1">
    <citation type="submission" date="2017-10" db="EMBL/GenBank/DDBJ databases">
        <authorList>
            <person name="Jakob F."/>
        </authorList>
    </citation>
    <scope>NUCLEOTIDE SEQUENCE [LARGE SCALE GENOMIC DNA]</scope>
    <source>
        <strain evidence="1 2">TMW 2.1889</strain>
    </source>
</reference>
<gene>
    <name evidence="1" type="ORF">CPA56_04360</name>
</gene>
<keyword evidence="2" id="KW-1185">Reference proteome</keyword>
<comment type="caution">
    <text evidence="1">The sequence shown here is derived from an EMBL/GenBank/DDBJ whole genome shotgun (WGS) entry which is preliminary data.</text>
</comment>
<sequence>MSACDPYLGDNKVCDSRLKPIIRRILLQKALGERALLAISGTQGAGKTTLVKNLYGLNDEDAKWFQANQGRGEKHPILITEHEKDQIEGIIKVFAKDVNGNRILKDQNLREKFDTLEGAQAEFCRAASDRDNNAGEVMLELRLPPRLNLGKDRGWVLLPGYEKSDGDSQSWQDTMSAVAANAYGAVVVTDEKRLAGDQKALIRDTNMRHLDGMQPVVVVTRTEDKSEEACQELRERAAEIFGVECSRVVCSGSKDDAVYMKKWQDAFKGTAKNFIGESGRGAGNARSLTLAKLIDDDLRTTLACIKRDVSDQILVDEGIDPIEKWVERLMEMFDEAEKKFRRHYERDINKTIDANAAGIRNAVLESLAEDHEGVMHGVGNFFKSDTKQLLKLQNLVKKNVSEAEKKSPLGQEVSQVVKRRLQNSLGKSIEDNGTGLLSYDKGDVPSNGTGQTPSAALIALYKDDDKNVEKHTGLEKAVTALPALAVNFALSLSQFEPFQKEIRDLSGDWPGKSGVSSINVVKHLFDNLGDATEKATKAHEIWQGFTKNLGPKMSSPARHGLWGAVIGTVGAEAAGSALLSGGPVTLAAGAVFAAGYLGASLVQEAKATDRANRATALGMLESFNQNRFDLYMESYDELMETTRENFRAQLQKHYKISDKVGKKDRAFRSIAIAQELREQLHEELNTDLHVA</sequence>
<evidence type="ECO:0008006" key="3">
    <source>
        <dbReference type="Google" id="ProtNLM"/>
    </source>
</evidence>
<dbReference type="Proteomes" id="UP000765338">
    <property type="component" value="Unassembled WGS sequence"/>
</dbReference>
<name>A0ABR5ZSJ5_9PROT</name>
<organism evidence="1 2">
    <name type="scientific">Bombella mellum</name>
    <dbReference type="NCBI Taxonomy" id="2039288"/>
    <lineage>
        <taxon>Bacteria</taxon>
        <taxon>Pseudomonadati</taxon>
        <taxon>Pseudomonadota</taxon>
        <taxon>Alphaproteobacteria</taxon>
        <taxon>Acetobacterales</taxon>
        <taxon>Acetobacteraceae</taxon>
        <taxon>Bombella</taxon>
    </lineage>
</organism>
<accession>A0ABR5ZSJ5</accession>
<dbReference type="EMBL" id="PDLY01000002">
    <property type="protein sequence ID" value="MBA5727223.1"/>
    <property type="molecule type" value="Genomic_DNA"/>
</dbReference>
<evidence type="ECO:0000313" key="1">
    <source>
        <dbReference type="EMBL" id="MBA5727223.1"/>
    </source>
</evidence>
<protein>
    <recommendedName>
        <fullName evidence="3">G domain-containing protein</fullName>
    </recommendedName>
</protein>
<proteinExistence type="predicted"/>
<evidence type="ECO:0000313" key="2">
    <source>
        <dbReference type="Proteomes" id="UP000765338"/>
    </source>
</evidence>